<name>A0A2H3CYG3_ARMGA</name>
<dbReference type="InParanoid" id="A0A2H3CYG3"/>
<reference evidence="2" key="1">
    <citation type="journal article" date="2017" name="Nat. Ecol. Evol.">
        <title>Genome expansion and lineage-specific genetic innovations in the forest pathogenic fungi Armillaria.</title>
        <authorList>
            <person name="Sipos G."/>
            <person name="Prasanna A.N."/>
            <person name="Walter M.C."/>
            <person name="O'Connor E."/>
            <person name="Balint B."/>
            <person name="Krizsan K."/>
            <person name="Kiss B."/>
            <person name="Hess J."/>
            <person name="Varga T."/>
            <person name="Slot J."/>
            <person name="Riley R."/>
            <person name="Boka B."/>
            <person name="Rigling D."/>
            <person name="Barry K."/>
            <person name="Lee J."/>
            <person name="Mihaltcheva S."/>
            <person name="LaButti K."/>
            <person name="Lipzen A."/>
            <person name="Waldron R."/>
            <person name="Moloney N.M."/>
            <person name="Sperisen C."/>
            <person name="Kredics L."/>
            <person name="Vagvoelgyi C."/>
            <person name="Patrignani A."/>
            <person name="Fitzpatrick D."/>
            <person name="Nagy I."/>
            <person name="Doyle S."/>
            <person name="Anderson J.B."/>
            <person name="Grigoriev I.V."/>
            <person name="Gueldener U."/>
            <person name="Muensterkoetter M."/>
            <person name="Nagy L.G."/>
        </authorList>
    </citation>
    <scope>NUCLEOTIDE SEQUENCE [LARGE SCALE GENOMIC DNA]</scope>
    <source>
        <strain evidence="2">Ar21-2</strain>
    </source>
</reference>
<gene>
    <name evidence="1" type="ORF">ARMGADRAFT_1092341</name>
</gene>
<evidence type="ECO:0000313" key="2">
    <source>
        <dbReference type="Proteomes" id="UP000217790"/>
    </source>
</evidence>
<dbReference type="Proteomes" id="UP000217790">
    <property type="component" value="Unassembled WGS sequence"/>
</dbReference>
<proteinExistence type="predicted"/>
<dbReference type="EMBL" id="KZ293748">
    <property type="protein sequence ID" value="PBK80326.1"/>
    <property type="molecule type" value="Genomic_DNA"/>
</dbReference>
<keyword evidence="2" id="KW-1185">Reference proteome</keyword>
<organism evidence="1 2">
    <name type="scientific">Armillaria gallica</name>
    <name type="common">Bulbous honey fungus</name>
    <name type="synonym">Armillaria bulbosa</name>
    <dbReference type="NCBI Taxonomy" id="47427"/>
    <lineage>
        <taxon>Eukaryota</taxon>
        <taxon>Fungi</taxon>
        <taxon>Dikarya</taxon>
        <taxon>Basidiomycota</taxon>
        <taxon>Agaricomycotina</taxon>
        <taxon>Agaricomycetes</taxon>
        <taxon>Agaricomycetidae</taxon>
        <taxon>Agaricales</taxon>
        <taxon>Marasmiineae</taxon>
        <taxon>Physalacriaceae</taxon>
        <taxon>Armillaria</taxon>
    </lineage>
</organism>
<dbReference type="AlphaFoldDB" id="A0A2H3CYG3"/>
<evidence type="ECO:0000313" key="1">
    <source>
        <dbReference type="EMBL" id="PBK80326.1"/>
    </source>
</evidence>
<protein>
    <submittedName>
        <fullName evidence="1">Uncharacterized protein</fullName>
    </submittedName>
</protein>
<sequence>MPHFVDINSCLQTVKLIGVVGEMAPFPFIQGVALCTVVILENIQKAENNRSDMRELAKSIVDTLVAVRDTVIEHGPTSMSHFQNICVEFQDYMTELLSKLNNECRSCGIQWVLKAKKISDDISAYWQQVQAVKEDFLVWDLIPRGIYLKASVPRSCHNGSCLDIDEYHTVIYDHPKIVCIFRAQAGQQEQVMQQFQKEVDRRLHLRLLNISQLFSVCTSPTFLALIMHSPNIEWHLYYVLSNESSVKGVLLFFLQMYNDLQFQSIANYLAEQAWIQQQEQDDSDGKTLHAQTGCFDEHEQVILNDLSLDEVQTYSSIEKFDPFKSDSNDDDNAKIHEITYWDLTVGFADSSEDEVQGLSGLWSESNGTHFIEGIDSNFLSGKYTDELDSISLIGILIYKGYWIVFAEYYCQNLAILQL</sequence>
<accession>A0A2H3CYG3</accession>